<dbReference type="EMBL" id="JAAMPC010000006">
    <property type="protein sequence ID" value="KAG2307125.1"/>
    <property type="molecule type" value="Genomic_DNA"/>
</dbReference>
<gene>
    <name evidence="1" type="ORF">Bca52824_026873</name>
</gene>
<accession>A0A8X7V8C1</accession>
<evidence type="ECO:0000313" key="1">
    <source>
        <dbReference type="EMBL" id="KAG2307125.1"/>
    </source>
</evidence>
<dbReference type="OrthoDB" id="1722066at2759"/>
<protein>
    <submittedName>
        <fullName evidence="1">Uncharacterized protein</fullName>
    </submittedName>
</protein>
<reference evidence="1 2" key="1">
    <citation type="submission" date="2020-02" db="EMBL/GenBank/DDBJ databases">
        <authorList>
            <person name="Ma Q."/>
            <person name="Huang Y."/>
            <person name="Song X."/>
            <person name="Pei D."/>
        </authorList>
    </citation>
    <scope>NUCLEOTIDE SEQUENCE [LARGE SCALE GENOMIC DNA]</scope>
    <source>
        <strain evidence="1">Sxm20200214</strain>
        <tissue evidence="1">Leaf</tissue>
    </source>
</reference>
<comment type="caution">
    <text evidence="1">The sequence shown here is derived from an EMBL/GenBank/DDBJ whole genome shotgun (WGS) entry which is preliminary data.</text>
</comment>
<name>A0A8X7V8C1_BRACI</name>
<proteinExistence type="predicted"/>
<keyword evidence="2" id="KW-1185">Reference proteome</keyword>
<dbReference type="AlphaFoldDB" id="A0A8X7V8C1"/>
<organism evidence="1 2">
    <name type="scientific">Brassica carinata</name>
    <name type="common">Ethiopian mustard</name>
    <name type="synonym">Abyssinian cabbage</name>
    <dbReference type="NCBI Taxonomy" id="52824"/>
    <lineage>
        <taxon>Eukaryota</taxon>
        <taxon>Viridiplantae</taxon>
        <taxon>Streptophyta</taxon>
        <taxon>Embryophyta</taxon>
        <taxon>Tracheophyta</taxon>
        <taxon>Spermatophyta</taxon>
        <taxon>Magnoliopsida</taxon>
        <taxon>eudicotyledons</taxon>
        <taxon>Gunneridae</taxon>
        <taxon>Pentapetalae</taxon>
        <taxon>rosids</taxon>
        <taxon>malvids</taxon>
        <taxon>Brassicales</taxon>
        <taxon>Brassicaceae</taxon>
        <taxon>Brassiceae</taxon>
        <taxon>Brassica</taxon>
    </lineage>
</organism>
<sequence length="118" mass="13218">MRRSDSVGNQTGHIENLKISLKSHLLSHISASTSTSSITLISPFPITEQVYVNKKGDPLLEIVFDPDIRSGIEAAEYTGYDNVKRCCYKGLLTFGTAFPYIVVYHLLGFKPIELKRQQ</sequence>
<dbReference type="Proteomes" id="UP000886595">
    <property type="component" value="Unassembled WGS sequence"/>
</dbReference>
<evidence type="ECO:0000313" key="2">
    <source>
        <dbReference type="Proteomes" id="UP000886595"/>
    </source>
</evidence>